<dbReference type="InterPro" id="IPR003746">
    <property type="entry name" value="DUF167"/>
</dbReference>
<keyword evidence="4" id="KW-1185">Reference proteome</keyword>
<dbReference type="PANTHER" id="PTHR13420">
    <property type="entry name" value="UPF0235 PROTEIN C15ORF40"/>
    <property type="match status" value="1"/>
</dbReference>
<dbReference type="EMBL" id="QFYR01000001">
    <property type="protein sequence ID" value="RAK57155.1"/>
    <property type="molecule type" value="Genomic_DNA"/>
</dbReference>
<dbReference type="Pfam" id="PF02594">
    <property type="entry name" value="DUF167"/>
    <property type="match status" value="1"/>
</dbReference>
<evidence type="ECO:0000256" key="1">
    <source>
        <dbReference type="ARBA" id="ARBA00010364"/>
    </source>
</evidence>
<proteinExistence type="inferred from homology"/>
<comment type="similarity">
    <text evidence="1 2">Belongs to the UPF0235 family.</text>
</comment>
<protein>
    <recommendedName>
        <fullName evidence="2">UPF0235 protein DJ018_04150</fullName>
    </recommendedName>
</protein>
<dbReference type="SUPFAM" id="SSF69786">
    <property type="entry name" value="YggU-like"/>
    <property type="match status" value="1"/>
</dbReference>
<dbReference type="GO" id="GO:0005737">
    <property type="term" value="C:cytoplasm"/>
    <property type="evidence" value="ECO:0007669"/>
    <property type="project" value="TreeGrafter"/>
</dbReference>
<evidence type="ECO:0000256" key="2">
    <source>
        <dbReference type="HAMAP-Rule" id="MF_00634"/>
    </source>
</evidence>
<dbReference type="RefSeq" id="WP_111513607.1">
    <property type="nucleotide sequence ID" value="NZ_QFYR01000001.1"/>
</dbReference>
<dbReference type="InterPro" id="IPR036591">
    <property type="entry name" value="YggU-like_sf"/>
</dbReference>
<accession>A0A328AS58</accession>
<evidence type="ECO:0000313" key="4">
    <source>
        <dbReference type="Proteomes" id="UP000249725"/>
    </source>
</evidence>
<comment type="caution">
    <text evidence="3">The sequence shown here is derived from an EMBL/GenBank/DDBJ whole genome shotgun (WGS) entry which is preliminary data.</text>
</comment>
<dbReference type="Proteomes" id="UP000249725">
    <property type="component" value="Unassembled WGS sequence"/>
</dbReference>
<sequence>MRLAVRATPRGGRDAIDGWTRDEAGRPVLKVRVSAAASEGAANAAVLALLAKSLGIPKSRLSLARGDTSRLKQIEAEGVTPEDLARAFGAPPG</sequence>
<dbReference type="OrthoDB" id="9801972at2"/>
<gene>
    <name evidence="3" type="ORF">DJ018_04150</name>
</gene>
<dbReference type="AlphaFoldDB" id="A0A328AS58"/>
<organism evidence="3 4">
    <name type="scientific">Phenylobacterium deserti</name>
    <dbReference type="NCBI Taxonomy" id="1914756"/>
    <lineage>
        <taxon>Bacteria</taxon>
        <taxon>Pseudomonadati</taxon>
        <taxon>Pseudomonadota</taxon>
        <taxon>Alphaproteobacteria</taxon>
        <taxon>Caulobacterales</taxon>
        <taxon>Caulobacteraceae</taxon>
        <taxon>Phenylobacterium</taxon>
    </lineage>
</organism>
<name>A0A328AS58_9CAUL</name>
<reference evidence="4" key="1">
    <citation type="submission" date="2018-05" db="EMBL/GenBank/DDBJ databases">
        <authorList>
            <person name="Li X."/>
        </authorList>
    </citation>
    <scope>NUCLEOTIDE SEQUENCE [LARGE SCALE GENOMIC DNA]</scope>
    <source>
        <strain evidence="4">YIM 73061</strain>
    </source>
</reference>
<dbReference type="HAMAP" id="MF_00634">
    <property type="entry name" value="UPF0235"/>
    <property type="match status" value="1"/>
</dbReference>
<evidence type="ECO:0000313" key="3">
    <source>
        <dbReference type="EMBL" id="RAK57155.1"/>
    </source>
</evidence>
<dbReference type="Gene3D" id="3.30.1200.10">
    <property type="entry name" value="YggU-like"/>
    <property type="match status" value="1"/>
</dbReference>
<dbReference type="NCBIfam" id="TIGR00251">
    <property type="entry name" value="DUF167 family protein"/>
    <property type="match status" value="1"/>
</dbReference>
<dbReference type="SMART" id="SM01152">
    <property type="entry name" value="DUF167"/>
    <property type="match status" value="1"/>
</dbReference>
<dbReference type="PANTHER" id="PTHR13420:SF7">
    <property type="entry name" value="UPF0235 PROTEIN C15ORF40"/>
    <property type="match status" value="1"/>
</dbReference>